<sequence length="87" mass="10149">RPTLCQEGGWSFIQRSDLVVNEWLHSGEKPCKYLECGKSFSQIYHLVHHQNADTKENTHTGEQPYTCRECKKKFSDCSNLICHQNIH</sequence>
<dbReference type="GO" id="GO:0001227">
    <property type="term" value="F:DNA-binding transcription repressor activity, RNA polymerase II-specific"/>
    <property type="evidence" value="ECO:0007669"/>
    <property type="project" value="TreeGrafter"/>
</dbReference>
<dbReference type="Proteomes" id="UP000522331">
    <property type="component" value="Unassembled WGS sequence"/>
</dbReference>
<evidence type="ECO:0000313" key="13">
    <source>
        <dbReference type="EMBL" id="NXB41636.1"/>
    </source>
</evidence>
<evidence type="ECO:0000256" key="2">
    <source>
        <dbReference type="ARBA" id="ARBA00006991"/>
    </source>
</evidence>
<comment type="similarity">
    <text evidence="2">Belongs to the krueppel C2H2-type zinc-finger protein family.</text>
</comment>
<dbReference type="Gene3D" id="3.30.160.60">
    <property type="entry name" value="Classic Zinc Finger"/>
    <property type="match status" value="3"/>
</dbReference>
<dbReference type="EMBL" id="VZTC01000012">
    <property type="protein sequence ID" value="NXB41636.1"/>
    <property type="molecule type" value="Genomic_DNA"/>
</dbReference>
<dbReference type="AlphaFoldDB" id="A0A7K8DQ82"/>
<evidence type="ECO:0000259" key="12">
    <source>
        <dbReference type="PROSITE" id="PS50157"/>
    </source>
</evidence>
<evidence type="ECO:0000256" key="5">
    <source>
        <dbReference type="ARBA" id="ARBA00022771"/>
    </source>
</evidence>
<dbReference type="Pfam" id="PF00096">
    <property type="entry name" value="zf-C2H2"/>
    <property type="match status" value="2"/>
</dbReference>
<organism evidence="13 14">
    <name type="scientific">Leucopsar rothschildi</name>
    <name type="common">Bali myna</name>
    <name type="synonym">Rothschild's mynah</name>
    <dbReference type="NCBI Taxonomy" id="127929"/>
    <lineage>
        <taxon>Eukaryota</taxon>
        <taxon>Metazoa</taxon>
        <taxon>Chordata</taxon>
        <taxon>Craniata</taxon>
        <taxon>Vertebrata</taxon>
        <taxon>Euteleostomi</taxon>
        <taxon>Archelosauria</taxon>
        <taxon>Archosauria</taxon>
        <taxon>Dinosauria</taxon>
        <taxon>Saurischia</taxon>
        <taxon>Theropoda</taxon>
        <taxon>Coelurosauria</taxon>
        <taxon>Aves</taxon>
        <taxon>Neognathae</taxon>
        <taxon>Neoaves</taxon>
        <taxon>Telluraves</taxon>
        <taxon>Australaves</taxon>
        <taxon>Passeriformes</taxon>
        <taxon>Sturnidae</taxon>
        <taxon>Leucopsar</taxon>
    </lineage>
</organism>
<dbReference type="GO" id="GO:0005654">
    <property type="term" value="C:nucleoplasm"/>
    <property type="evidence" value="ECO:0007669"/>
    <property type="project" value="TreeGrafter"/>
</dbReference>
<name>A0A7K8DQ82_LEURO</name>
<evidence type="ECO:0000256" key="10">
    <source>
        <dbReference type="ARBA" id="ARBA00023242"/>
    </source>
</evidence>
<keyword evidence="8" id="KW-0238">DNA-binding</keyword>
<dbReference type="PROSITE" id="PS00028">
    <property type="entry name" value="ZINC_FINGER_C2H2_1"/>
    <property type="match status" value="1"/>
</dbReference>
<keyword evidence="10" id="KW-0539">Nucleus</keyword>
<dbReference type="PANTHER" id="PTHR24399">
    <property type="entry name" value="ZINC FINGER AND BTB DOMAIN-CONTAINING"/>
    <property type="match status" value="1"/>
</dbReference>
<keyword evidence="9" id="KW-0804">Transcription</keyword>
<keyword evidence="4" id="KW-0677">Repeat</keyword>
<evidence type="ECO:0000256" key="3">
    <source>
        <dbReference type="ARBA" id="ARBA00022723"/>
    </source>
</evidence>
<dbReference type="PROSITE" id="PS50157">
    <property type="entry name" value="ZINC_FINGER_C2H2_2"/>
    <property type="match status" value="3"/>
</dbReference>
<dbReference type="FunFam" id="3.30.160.60:FF:002343">
    <property type="entry name" value="Zinc finger protein 33A"/>
    <property type="match status" value="1"/>
</dbReference>
<feature type="non-terminal residue" evidence="13">
    <location>
        <position position="1"/>
    </location>
</feature>
<protein>
    <submittedName>
        <fullName evidence="13">ZNF79 protein</fullName>
    </submittedName>
</protein>
<dbReference type="InterPro" id="IPR036236">
    <property type="entry name" value="Znf_C2H2_sf"/>
</dbReference>
<keyword evidence="7" id="KW-0805">Transcription regulation</keyword>
<reference evidence="13 14" key="1">
    <citation type="submission" date="2019-09" db="EMBL/GenBank/DDBJ databases">
        <title>Bird 10,000 Genomes (B10K) Project - Family phase.</title>
        <authorList>
            <person name="Zhang G."/>
        </authorList>
    </citation>
    <scope>NUCLEOTIDE SEQUENCE [LARGE SCALE GENOMIC DNA]</scope>
    <source>
        <strain evidence="13">B10K-DU-002-02</strain>
        <tissue evidence="13">Muscle</tissue>
    </source>
</reference>
<keyword evidence="3" id="KW-0479">Metal-binding</keyword>
<proteinExistence type="inferred from homology"/>
<gene>
    <name evidence="13" type="primary">Znf79_0</name>
    <name evidence="13" type="ORF">LEUROT_R01429</name>
</gene>
<evidence type="ECO:0000256" key="4">
    <source>
        <dbReference type="ARBA" id="ARBA00022737"/>
    </source>
</evidence>
<dbReference type="InterPro" id="IPR013087">
    <property type="entry name" value="Znf_C2H2_type"/>
</dbReference>
<comment type="subcellular location">
    <subcellularLocation>
        <location evidence="1">Nucleus</location>
    </subcellularLocation>
</comment>
<dbReference type="SUPFAM" id="SSF57667">
    <property type="entry name" value="beta-beta-alpha zinc fingers"/>
    <property type="match status" value="2"/>
</dbReference>
<dbReference type="FunFam" id="3.30.160.60:FF:000358">
    <property type="entry name" value="zinc finger protein 24"/>
    <property type="match status" value="1"/>
</dbReference>
<evidence type="ECO:0000256" key="6">
    <source>
        <dbReference type="ARBA" id="ARBA00022833"/>
    </source>
</evidence>
<accession>A0A7K8DQ82</accession>
<evidence type="ECO:0000256" key="7">
    <source>
        <dbReference type="ARBA" id="ARBA00023015"/>
    </source>
</evidence>
<dbReference type="GO" id="GO:0002682">
    <property type="term" value="P:regulation of immune system process"/>
    <property type="evidence" value="ECO:0007669"/>
    <property type="project" value="TreeGrafter"/>
</dbReference>
<feature type="domain" description="C2H2-type" evidence="12">
    <location>
        <begin position="3"/>
        <end position="30"/>
    </location>
</feature>
<comment type="caution">
    <text evidence="13">The sequence shown here is derived from an EMBL/GenBank/DDBJ whole genome shotgun (WGS) entry which is preliminary data.</text>
</comment>
<evidence type="ECO:0000256" key="8">
    <source>
        <dbReference type="ARBA" id="ARBA00023125"/>
    </source>
</evidence>
<feature type="domain" description="C2H2-type" evidence="12">
    <location>
        <begin position="29"/>
        <end position="64"/>
    </location>
</feature>
<keyword evidence="6" id="KW-0862">Zinc</keyword>
<keyword evidence="5 11" id="KW-0863">Zinc-finger</keyword>
<dbReference type="GO" id="GO:0008270">
    <property type="term" value="F:zinc ion binding"/>
    <property type="evidence" value="ECO:0007669"/>
    <property type="project" value="UniProtKB-KW"/>
</dbReference>
<dbReference type="GO" id="GO:0000978">
    <property type="term" value="F:RNA polymerase II cis-regulatory region sequence-specific DNA binding"/>
    <property type="evidence" value="ECO:0007669"/>
    <property type="project" value="TreeGrafter"/>
</dbReference>
<feature type="domain" description="C2H2-type" evidence="12">
    <location>
        <begin position="65"/>
        <end position="87"/>
    </location>
</feature>
<evidence type="ECO:0000256" key="11">
    <source>
        <dbReference type="PROSITE-ProRule" id="PRU00042"/>
    </source>
</evidence>
<evidence type="ECO:0000256" key="1">
    <source>
        <dbReference type="ARBA" id="ARBA00004123"/>
    </source>
</evidence>
<evidence type="ECO:0000313" key="14">
    <source>
        <dbReference type="Proteomes" id="UP000522331"/>
    </source>
</evidence>
<dbReference type="GO" id="GO:0001817">
    <property type="term" value="P:regulation of cytokine production"/>
    <property type="evidence" value="ECO:0007669"/>
    <property type="project" value="TreeGrafter"/>
</dbReference>
<feature type="non-terminal residue" evidence="13">
    <location>
        <position position="87"/>
    </location>
</feature>
<keyword evidence="14" id="KW-1185">Reference proteome</keyword>
<evidence type="ECO:0000256" key="9">
    <source>
        <dbReference type="ARBA" id="ARBA00023163"/>
    </source>
</evidence>
<dbReference type="PANTHER" id="PTHR24399:SF54">
    <property type="entry name" value="GASTRULA ZINC FINGER PROTEIN XLCGF26.1-LIKE-RELATED"/>
    <property type="match status" value="1"/>
</dbReference>